<proteinExistence type="predicted"/>
<protein>
    <recommendedName>
        <fullName evidence="1">RNHCP domain-containing protein</fullName>
    </recommendedName>
</protein>
<gene>
    <name evidence="2" type="ORF">EL26_15790</name>
</gene>
<name>A0A074LML8_9BACL</name>
<feature type="domain" description="RNHCP" evidence="1">
    <location>
        <begin position="9"/>
        <end position="94"/>
    </location>
</feature>
<organism evidence="2 3">
    <name type="scientific">Tumebacillus flagellatus</name>
    <dbReference type="NCBI Taxonomy" id="1157490"/>
    <lineage>
        <taxon>Bacteria</taxon>
        <taxon>Bacillati</taxon>
        <taxon>Bacillota</taxon>
        <taxon>Bacilli</taxon>
        <taxon>Bacillales</taxon>
        <taxon>Alicyclobacillaceae</taxon>
        <taxon>Tumebacillus</taxon>
    </lineage>
</organism>
<dbReference type="RefSeq" id="WP_420802069.1">
    <property type="nucleotide sequence ID" value="NZ_JMIR01000023.1"/>
</dbReference>
<reference evidence="2 3" key="1">
    <citation type="journal article" date="2013" name="Int. J. Syst. Evol. Microbiol.">
        <title>Tumebacillus flagellatus sp. nov., an alpha-amylase/pullulanase-producing bacterium isolated from cassava wastewater.</title>
        <authorList>
            <person name="Wang Q."/>
            <person name="Xie N."/>
            <person name="Qin Y."/>
            <person name="Shen N."/>
            <person name="Zhu J."/>
            <person name="Mi H."/>
            <person name="Huang R."/>
        </authorList>
    </citation>
    <scope>NUCLEOTIDE SEQUENCE [LARGE SCALE GENOMIC DNA]</scope>
    <source>
        <strain evidence="2 3">GST4</strain>
    </source>
</reference>
<dbReference type="eggNOG" id="COG1162">
    <property type="taxonomic scope" value="Bacteria"/>
</dbReference>
<keyword evidence="3" id="KW-1185">Reference proteome</keyword>
<dbReference type="STRING" id="1157490.EL26_15790"/>
<dbReference type="EMBL" id="JMIR01000023">
    <property type="protein sequence ID" value="KEO82384.1"/>
    <property type="molecule type" value="Genomic_DNA"/>
</dbReference>
<dbReference type="Pfam" id="PF12647">
    <property type="entry name" value="RNHCP"/>
    <property type="match status" value="1"/>
</dbReference>
<dbReference type="InterPro" id="IPR024439">
    <property type="entry name" value="RNHCP"/>
</dbReference>
<dbReference type="Proteomes" id="UP000027931">
    <property type="component" value="Unassembled WGS sequence"/>
</dbReference>
<dbReference type="AlphaFoldDB" id="A0A074LML8"/>
<accession>A0A074LML8</accession>
<sequence>MSRKFTVINESFTCEQCGAHVEPLAQGSCRNHCPVCFYSKHLDINPGDRAANCGGLLVPIGIEDHKKKGYMVIHRCQTCGHVGKNKLALDDPNQADSFERMLEIMKNQNK</sequence>
<evidence type="ECO:0000313" key="2">
    <source>
        <dbReference type="EMBL" id="KEO82384.1"/>
    </source>
</evidence>
<comment type="caution">
    <text evidence="2">The sequence shown here is derived from an EMBL/GenBank/DDBJ whole genome shotgun (WGS) entry which is preliminary data.</text>
</comment>
<evidence type="ECO:0000259" key="1">
    <source>
        <dbReference type="Pfam" id="PF12647"/>
    </source>
</evidence>
<evidence type="ECO:0000313" key="3">
    <source>
        <dbReference type="Proteomes" id="UP000027931"/>
    </source>
</evidence>